<sequence>MDYEGLQLGLKGHGLEVSSGGLPGTYVVEQFNIHWGSKDKRGSEHEINGQHFSMEMHVVMDFDRFSSVNESMNITNGLAILGFFFDLDFAVSIKGLFLQILRSLTTPPCFKSVIWTIFKEHIYISEFQENTLDGTGDLINNYSNPQALNHRVVTSNCRRSSTCSCGKKSKTGSGRKSRSRRGKKSNSRRGKKSKSSNSRKSKTSRGDDNDNNNDDDDDQ</sequence>
<dbReference type="InterPro" id="IPR018338">
    <property type="entry name" value="Carbonic_anhydrase_a-class_CS"/>
</dbReference>
<dbReference type="Pfam" id="PF00194">
    <property type="entry name" value="Carb_anhydrase"/>
    <property type="match status" value="2"/>
</dbReference>
<feature type="region of interest" description="Disordered" evidence="7">
    <location>
        <begin position="159"/>
        <end position="219"/>
    </location>
</feature>
<evidence type="ECO:0000259" key="8">
    <source>
        <dbReference type="PROSITE" id="PS51144"/>
    </source>
</evidence>
<evidence type="ECO:0000256" key="4">
    <source>
        <dbReference type="ARBA" id="ARBA00022723"/>
    </source>
</evidence>
<evidence type="ECO:0000256" key="5">
    <source>
        <dbReference type="ARBA" id="ARBA00022833"/>
    </source>
</evidence>
<dbReference type="Gene3D" id="3.10.200.10">
    <property type="entry name" value="Alpha carbonic anhydrase"/>
    <property type="match status" value="2"/>
</dbReference>
<proteinExistence type="inferred from homology"/>
<dbReference type="InterPro" id="IPR001148">
    <property type="entry name" value="CA_dom"/>
</dbReference>
<evidence type="ECO:0000256" key="6">
    <source>
        <dbReference type="RuleBase" id="RU367011"/>
    </source>
</evidence>
<dbReference type="SUPFAM" id="SSF51069">
    <property type="entry name" value="Carbonic anhydrase"/>
    <property type="match status" value="1"/>
</dbReference>
<dbReference type="AlphaFoldDB" id="A0A8S3SD33"/>
<comment type="caution">
    <text evidence="9">The sequence shown here is derived from an EMBL/GenBank/DDBJ whole genome shotgun (WGS) entry which is preliminary data.</text>
</comment>
<comment type="subcellular location">
    <subcellularLocation>
        <location evidence="1">Secreted</location>
    </subcellularLocation>
</comment>
<comment type="cofactor">
    <cofactor evidence="6">
        <name>Zn(2+)</name>
        <dbReference type="ChEBI" id="CHEBI:29105"/>
    </cofactor>
</comment>
<evidence type="ECO:0000256" key="1">
    <source>
        <dbReference type="ARBA" id="ARBA00004613"/>
    </source>
</evidence>
<gene>
    <name evidence="9" type="ORF">MEDL_31119</name>
</gene>
<feature type="compositionally biased region" description="Acidic residues" evidence="7">
    <location>
        <begin position="209"/>
        <end position="219"/>
    </location>
</feature>
<dbReference type="GO" id="GO:0005576">
    <property type="term" value="C:extracellular region"/>
    <property type="evidence" value="ECO:0007669"/>
    <property type="project" value="UniProtKB-SubCell"/>
</dbReference>
<keyword evidence="4 6" id="KW-0479">Metal-binding</keyword>
<keyword evidence="5 6" id="KW-0862">Zinc</keyword>
<dbReference type="InterPro" id="IPR036398">
    <property type="entry name" value="CA_dom_sf"/>
</dbReference>
<feature type="domain" description="Alpha-carbonic anhydrase" evidence="8">
    <location>
        <begin position="1"/>
        <end position="157"/>
    </location>
</feature>
<dbReference type="EMBL" id="CAJPWZ010001544">
    <property type="protein sequence ID" value="CAG2217429.1"/>
    <property type="molecule type" value="Genomic_DNA"/>
</dbReference>
<dbReference type="CDD" id="cd00326">
    <property type="entry name" value="alpha_CA"/>
    <property type="match status" value="1"/>
</dbReference>
<dbReference type="EC" id="4.2.1.1" evidence="6"/>
<dbReference type="PANTHER" id="PTHR18952">
    <property type="entry name" value="CARBONIC ANHYDRASE"/>
    <property type="match status" value="1"/>
</dbReference>
<keyword evidence="10" id="KW-1185">Reference proteome</keyword>
<keyword evidence="6 9" id="KW-0456">Lyase</keyword>
<evidence type="ECO:0000256" key="7">
    <source>
        <dbReference type="SAM" id="MobiDB-lite"/>
    </source>
</evidence>
<dbReference type="PROSITE" id="PS00162">
    <property type="entry name" value="ALPHA_CA_1"/>
    <property type="match status" value="1"/>
</dbReference>
<dbReference type="Proteomes" id="UP000683360">
    <property type="component" value="Unassembled WGS sequence"/>
</dbReference>
<reference evidence="9" key="1">
    <citation type="submission" date="2021-03" db="EMBL/GenBank/DDBJ databases">
        <authorList>
            <person name="Bekaert M."/>
        </authorList>
    </citation>
    <scope>NUCLEOTIDE SEQUENCE</scope>
</reference>
<comment type="similarity">
    <text evidence="2 6">Belongs to the alpha-carbonic anhydrase family.</text>
</comment>
<feature type="compositionally biased region" description="Basic residues" evidence="7">
    <location>
        <begin position="167"/>
        <end position="203"/>
    </location>
</feature>
<evidence type="ECO:0000313" key="10">
    <source>
        <dbReference type="Proteomes" id="UP000683360"/>
    </source>
</evidence>
<dbReference type="GO" id="GO:0004089">
    <property type="term" value="F:carbonate dehydratase activity"/>
    <property type="evidence" value="ECO:0007669"/>
    <property type="project" value="UniProtKB-UniRule"/>
</dbReference>
<evidence type="ECO:0000256" key="2">
    <source>
        <dbReference type="ARBA" id="ARBA00010718"/>
    </source>
</evidence>
<dbReference type="SMART" id="SM01057">
    <property type="entry name" value="Carb_anhydrase"/>
    <property type="match status" value="1"/>
</dbReference>
<dbReference type="GO" id="GO:0008270">
    <property type="term" value="F:zinc ion binding"/>
    <property type="evidence" value="ECO:0007669"/>
    <property type="project" value="UniProtKB-UniRule"/>
</dbReference>
<comment type="function">
    <text evidence="6">Reversible hydration of carbon dioxide.</text>
</comment>
<evidence type="ECO:0000256" key="3">
    <source>
        <dbReference type="ARBA" id="ARBA00022525"/>
    </source>
</evidence>
<protein>
    <recommendedName>
        <fullName evidence="6">Carbonic anhydrase</fullName>
        <ecNumber evidence="6">4.2.1.1</ecNumber>
    </recommendedName>
</protein>
<organism evidence="9 10">
    <name type="scientific">Mytilus edulis</name>
    <name type="common">Blue mussel</name>
    <dbReference type="NCBI Taxonomy" id="6550"/>
    <lineage>
        <taxon>Eukaryota</taxon>
        <taxon>Metazoa</taxon>
        <taxon>Spiralia</taxon>
        <taxon>Lophotrochozoa</taxon>
        <taxon>Mollusca</taxon>
        <taxon>Bivalvia</taxon>
        <taxon>Autobranchia</taxon>
        <taxon>Pteriomorphia</taxon>
        <taxon>Mytilida</taxon>
        <taxon>Mytiloidea</taxon>
        <taxon>Mytilidae</taxon>
        <taxon>Mytilinae</taxon>
        <taxon>Mytilus</taxon>
    </lineage>
</organism>
<evidence type="ECO:0000313" key="9">
    <source>
        <dbReference type="EMBL" id="CAG2217429.1"/>
    </source>
</evidence>
<keyword evidence="3" id="KW-0964">Secreted</keyword>
<dbReference type="GO" id="GO:0005886">
    <property type="term" value="C:plasma membrane"/>
    <property type="evidence" value="ECO:0007669"/>
    <property type="project" value="TreeGrafter"/>
</dbReference>
<dbReference type="PROSITE" id="PS51144">
    <property type="entry name" value="ALPHA_CA_2"/>
    <property type="match status" value="1"/>
</dbReference>
<name>A0A8S3SD33_MYTED</name>
<comment type="catalytic activity">
    <reaction evidence="6">
        <text>hydrogencarbonate + H(+) = CO2 + H2O</text>
        <dbReference type="Rhea" id="RHEA:10748"/>
        <dbReference type="ChEBI" id="CHEBI:15377"/>
        <dbReference type="ChEBI" id="CHEBI:15378"/>
        <dbReference type="ChEBI" id="CHEBI:16526"/>
        <dbReference type="ChEBI" id="CHEBI:17544"/>
        <dbReference type="EC" id="4.2.1.1"/>
    </reaction>
</comment>
<accession>A0A8S3SD33</accession>
<dbReference type="PANTHER" id="PTHR18952:SF278">
    <property type="entry name" value="CARBONIC ANHYDRASE"/>
    <property type="match status" value="1"/>
</dbReference>
<dbReference type="InterPro" id="IPR023561">
    <property type="entry name" value="Carbonic_anhydrase_a-class"/>
</dbReference>
<dbReference type="OrthoDB" id="429145at2759"/>